<keyword evidence="3" id="KW-1185">Reference proteome</keyword>
<feature type="transmembrane region" description="Helical" evidence="1">
    <location>
        <begin position="68"/>
        <end position="86"/>
    </location>
</feature>
<dbReference type="OrthoDB" id="2989901at2"/>
<proteinExistence type="predicted"/>
<dbReference type="EMBL" id="CP001825">
    <property type="protein sequence ID" value="ACZ41268.1"/>
    <property type="molecule type" value="Genomic_DNA"/>
</dbReference>
<feature type="transmembrane region" description="Helical" evidence="1">
    <location>
        <begin position="38"/>
        <end position="56"/>
    </location>
</feature>
<accession>D1CEB2</accession>
<reference evidence="3" key="1">
    <citation type="journal article" date="2010" name="Stand. Genomic Sci.">
        <title>Complete genome sequence of 'Thermobaculum terrenum' type strain (YNP1).</title>
        <authorList>
            <person name="Kiss H."/>
            <person name="Cleland D."/>
            <person name="Lapidus A."/>
            <person name="Lucas S."/>
            <person name="Glavina Del Rio T."/>
            <person name="Nolan M."/>
            <person name="Tice H."/>
            <person name="Han C."/>
            <person name="Goodwin L."/>
            <person name="Pitluck S."/>
            <person name="Liolios K."/>
            <person name="Ivanova N."/>
            <person name="Mavromatis K."/>
            <person name="Ovchinnikova G."/>
            <person name="Pati A."/>
            <person name="Chen A."/>
            <person name="Palaniappan K."/>
            <person name="Land M."/>
            <person name="Hauser L."/>
            <person name="Chang Y."/>
            <person name="Jeffries C."/>
            <person name="Lu M."/>
            <person name="Brettin T."/>
            <person name="Detter J."/>
            <person name="Goker M."/>
            <person name="Tindall B."/>
            <person name="Beck B."/>
            <person name="McDermott T."/>
            <person name="Woyke T."/>
            <person name="Bristow J."/>
            <person name="Eisen J."/>
            <person name="Markowitz V."/>
            <person name="Hugenholtz P."/>
            <person name="Kyrpides N."/>
            <person name="Klenk H."/>
            <person name="Cheng J."/>
        </authorList>
    </citation>
    <scope>NUCLEOTIDE SEQUENCE [LARGE SCALE GENOMIC DNA]</scope>
    <source>
        <strain evidence="3">ATCC BAA-798 / YNP1</strain>
    </source>
</reference>
<organism evidence="2 3">
    <name type="scientific">Thermobaculum terrenum (strain ATCC BAA-798 / CCMEE 7001 / YNP1)</name>
    <dbReference type="NCBI Taxonomy" id="525904"/>
    <lineage>
        <taxon>Bacteria</taxon>
        <taxon>Bacillati</taxon>
        <taxon>Chloroflexota</taxon>
        <taxon>Chloroflexia</taxon>
        <taxon>Candidatus Thermobaculales</taxon>
        <taxon>Candidatus Thermobaculaceae</taxon>
        <taxon>Thermobaculum</taxon>
    </lineage>
</organism>
<gene>
    <name evidence="2" type="ordered locus">Tter_0346</name>
</gene>
<dbReference type="RefSeq" id="WP_012874303.1">
    <property type="nucleotide sequence ID" value="NC_013525.1"/>
</dbReference>
<dbReference type="KEGG" id="ttr:Tter_0346"/>
<dbReference type="eggNOG" id="COG0762">
    <property type="taxonomic scope" value="Bacteria"/>
</dbReference>
<evidence type="ECO:0000313" key="3">
    <source>
        <dbReference type="Proteomes" id="UP000000323"/>
    </source>
</evidence>
<dbReference type="HOGENOM" id="CLU_145429_0_0_0"/>
<dbReference type="AlphaFoldDB" id="D1CEB2"/>
<evidence type="ECO:0000313" key="2">
    <source>
        <dbReference type="EMBL" id="ACZ41268.1"/>
    </source>
</evidence>
<keyword evidence="1" id="KW-0472">Membrane</keyword>
<dbReference type="GO" id="GO:0016020">
    <property type="term" value="C:membrane"/>
    <property type="evidence" value="ECO:0007669"/>
    <property type="project" value="InterPro"/>
</dbReference>
<protein>
    <recommendedName>
        <fullName evidence="4">YggT family protein</fullName>
    </recommendedName>
</protein>
<evidence type="ECO:0008006" key="4">
    <source>
        <dbReference type="Google" id="ProtNLM"/>
    </source>
</evidence>
<keyword evidence="1" id="KW-0812">Transmembrane</keyword>
<name>D1CEB2_THET1</name>
<dbReference type="Proteomes" id="UP000000323">
    <property type="component" value="Chromosome 1"/>
</dbReference>
<evidence type="ECO:0000256" key="1">
    <source>
        <dbReference type="SAM" id="Phobius"/>
    </source>
</evidence>
<keyword evidence="1" id="KW-1133">Transmembrane helix</keyword>
<feature type="transmembrane region" description="Helical" evidence="1">
    <location>
        <begin position="98"/>
        <end position="122"/>
    </location>
</feature>
<dbReference type="STRING" id="525904.Tter_0346"/>
<sequence length="123" mass="14173">MSRIDDDNARSLNEDRIYEERYVEVDRRSLLAYRWARVVYFVFGIIEGLIAIRFVLRLLGANPNSQFAALIYNLTAPLLAPFRGLFSEPSFGTAVIEWRSLVAIAVYMLLSYVLVRLGYLLFS</sequence>
<dbReference type="Pfam" id="PF02325">
    <property type="entry name" value="CCB3_YggT"/>
    <property type="match status" value="1"/>
</dbReference>
<dbReference type="InterPro" id="IPR003425">
    <property type="entry name" value="CCB3/YggT"/>
</dbReference>